<name>A0ACB9HSD2_9ASTR</name>
<accession>A0ACB9HSD2</accession>
<sequence length="522" mass="59842">MFNRLSLKGIKRSNRKKMRKSKGKISGEVGKKYLRRWRKGTKEKIEFDIKNLEEDKKIGLRENTQMGSSSSVKEIFQIDISTEVGKDLDSDFKEVRDEDKEMDTDIANAETEMEVVDTVEVQNTMLPEKTIGGAEGPEINENNEGDKLSDISFGEDLQMDMEKNDGDGTSGMEESMDEECENNKEKDISPKDDKVKDRDSKKKGIPTDKTTKGEIQRIRQVREKKESLSKKKVEQDGLPSVLLGGYGRMLWTREMEVKILSKVIVDEDEGNIGYSVGDEIEVLEKLLDILHKQKNLFDSKLGRQLENNPKQQEVLELKEKYDLLMQNTGKKGVQSEAGPGENDTSADVEHYQQEKPGNSEDNGDVDHDQQQPEGVKTLENSILEVEKQASVEAVEVNKETSKKKQDCKETAKEGNTEEEKTNENVYDAPPFSIGLTQLESNNEELNTEQIEESNKEKRSDEVESSDIREAVTKEEELVWEYIFKEDEMMYKLYRKKKRNLDDEEKMKGKGKVVEDEERYVKI</sequence>
<proteinExistence type="predicted"/>
<reference evidence="1 2" key="2">
    <citation type="journal article" date="2022" name="Mol. Ecol. Resour.">
        <title>The genomes of chicory, endive, great burdock and yacon provide insights into Asteraceae paleo-polyploidization history and plant inulin production.</title>
        <authorList>
            <person name="Fan W."/>
            <person name="Wang S."/>
            <person name="Wang H."/>
            <person name="Wang A."/>
            <person name="Jiang F."/>
            <person name="Liu H."/>
            <person name="Zhao H."/>
            <person name="Xu D."/>
            <person name="Zhang Y."/>
        </authorList>
    </citation>
    <scope>NUCLEOTIDE SEQUENCE [LARGE SCALE GENOMIC DNA]</scope>
    <source>
        <strain evidence="2">cv. Yunnan</strain>
        <tissue evidence="1">Leaves</tissue>
    </source>
</reference>
<comment type="caution">
    <text evidence="1">The sequence shown here is derived from an EMBL/GenBank/DDBJ whole genome shotgun (WGS) entry which is preliminary data.</text>
</comment>
<evidence type="ECO:0000313" key="1">
    <source>
        <dbReference type="EMBL" id="KAI3798619.1"/>
    </source>
</evidence>
<evidence type="ECO:0000313" key="2">
    <source>
        <dbReference type="Proteomes" id="UP001056120"/>
    </source>
</evidence>
<dbReference type="Proteomes" id="UP001056120">
    <property type="component" value="Linkage Group LG11"/>
</dbReference>
<organism evidence="1 2">
    <name type="scientific">Smallanthus sonchifolius</name>
    <dbReference type="NCBI Taxonomy" id="185202"/>
    <lineage>
        <taxon>Eukaryota</taxon>
        <taxon>Viridiplantae</taxon>
        <taxon>Streptophyta</taxon>
        <taxon>Embryophyta</taxon>
        <taxon>Tracheophyta</taxon>
        <taxon>Spermatophyta</taxon>
        <taxon>Magnoliopsida</taxon>
        <taxon>eudicotyledons</taxon>
        <taxon>Gunneridae</taxon>
        <taxon>Pentapetalae</taxon>
        <taxon>asterids</taxon>
        <taxon>campanulids</taxon>
        <taxon>Asterales</taxon>
        <taxon>Asteraceae</taxon>
        <taxon>Asteroideae</taxon>
        <taxon>Heliantheae alliance</taxon>
        <taxon>Millerieae</taxon>
        <taxon>Smallanthus</taxon>
    </lineage>
</organism>
<gene>
    <name evidence="1" type="ORF">L1987_33897</name>
</gene>
<reference evidence="2" key="1">
    <citation type="journal article" date="2022" name="Mol. Ecol. Resour.">
        <title>The genomes of chicory, endive, great burdock and yacon provide insights into Asteraceae palaeo-polyploidization history and plant inulin production.</title>
        <authorList>
            <person name="Fan W."/>
            <person name="Wang S."/>
            <person name="Wang H."/>
            <person name="Wang A."/>
            <person name="Jiang F."/>
            <person name="Liu H."/>
            <person name="Zhao H."/>
            <person name="Xu D."/>
            <person name="Zhang Y."/>
        </authorList>
    </citation>
    <scope>NUCLEOTIDE SEQUENCE [LARGE SCALE GENOMIC DNA]</scope>
    <source>
        <strain evidence="2">cv. Yunnan</strain>
    </source>
</reference>
<dbReference type="EMBL" id="CM042028">
    <property type="protein sequence ID" value="KAI3798619.1"/>
    <property type="molecule type" value="Genomic_DNA"/>
</dbReference>
<keyword evidence="2" id="KW-1185">Reference proteome</keyword>
<protein>
    <submittedName>
        <fullName evidence="1">Uncharacterized protein</fullName>
    </submittedName>
</protein>